<protein>
    <recommendedName>
        <fullName evidence="3">Terminase small subunit</fullName>
    </recommendedName>
</protein>
<dbReference type="eggNOG" id="COG4220">
    <property type="taxonomic scope" value="Bacteria"/>
</dbReference>
<dbReference type="KEGG" id="lch:Lcho_2985"/>
<evidence type="ECO:0008006" key="3">
    <source>
        <dbReference type="Google" id="ProtNLM"/>
    </source>
</evidence>
<dbReference type="Proteomes" id="UP000001693">
    <property type="component" value="Chromosome"/>
</dbReference>
<sequence>MDDEVMTQAAFGALVGISQPAVSGLVQAGVIEAGDPWKMWLLAYCARLREQAAGRLSADGQGLDLVQERAALARSQREAQEMRNAVARGEYAPIGLLADVLGAASAAVVDRFDQLDGSLRKTCPDLPEAARTAVQQVIASARNEWIRSTVALVEAQLDALDDEVPEEVGHEDDATAR</sequence>
<dbReference type="EMBL" id="CP001013">
    <property type="protein sequence ID" value="ACB35247.1"/>
    <property type="molecule type" value="Genomic_DNA"/>
</dbReference>
<dbReference type="STRING" id="395495.Lcho_2985"/>
<reference evidence="1 2" key="1">
    <citation type="submission" date="2008-03" db="EMBL/GenBank/DDBJ databases">
        <title>Complete sequence of Leptothrix cholodnii SP-6.</title>
        <authorList>
            <consortium name="US DOE Joint Genome Institute"/>
            <person name="Copeland A."/>
            <person name="Lucas S."/>
            <person name="Lapidus A."/>
            <person name="Glavina del Rio T."/>
            <person name="Dalin E."/>
            <person name="Tice H."/>
            <person name="Bruce D."/>
            <person name="Goodwin L."/>
            <person name="Pitluck S."/>
            <person name="Chertkov O."/>
            <person name="Brettin T."/>
            <person name="Detter J.C."/>
            <person name="Han C."/>
            <person name="Kuske C.R."/>
            <person name="Schmutz J."/>
            <person name="Larimer F."/>
            <person name="Land M."/>
            <person name="Hauser L."/>
            <person name="Kyrpides N."/>
            <person name="Lykidis A."/>
            <person name="Emerson D."/>
            <person name="Richardson P."/>
        </authorList>
    </citation>
    <scope>NUCLEOTIDE SEQUENCE [LARGE SCALE GENOMIC DNA]</scope>
    <source>
        <strain evidence="2">ATCC 51168 / LMG 8142 / SP-6</strain>
    </source>
</reference>
<evidence type="ECO:0000313" key="2">
    <source>
        <dbReference type="Proteomes" id="UP000001693"/>
    </source>
</evidence>
<keyword evidence="2" id="KW-1185">Reference proteome</keyword>
<accession>B1XZ77</accession>
<proteinExistence type="predicted"/>
<dbReference type="AlphaFoldDB" id="B1XZ77"/>
<name>B1XZ77_LEPCP</name>
<evidence type="ECO:0000313" key="1">
    <source>
        <dbReference type="EMBL" id="ACB35247.1"/>
    </source>
</evidence>
<organism evidence="1 2">
    <name type="scientific">Leptothrix cholodnii (strain ATCC 51168 / LMG 8142 / SP-6)</name>
    <name type="common">Leptothrix discophora (strain SP-6)</name>
    <dbReference type="NCBI Taxonomy" id="395495"/>
    <lineage>
        <taxon>Bacteria</taxon>
        <taxon>Pseudomonadati</taxon>
        <taxon>Pseudomonadota</taxon>
        <taxon>Betaproteobacteria</taxon>
        <taxon>Burkholderiales</taxon>
        <taxon>Sphaerotilaceae</taxon>
        <taxon>Leptothrix</taxon>
    </lineage>
</organism>
<gene>
    <name evidence="1" type="ordered locus">Lcho_2985</name>
</gene>
<dbReference type="HOGENOM" id="CLU_1427445_0_0_4"/>